<reference evidence="2" key="1">
    <citation type="submission" date="2020-05" db="EMBL/GenBank/DDBJ databases">
        <title>Mycena genomes resolve the evolution of fungal bioluminescence.</title>
        <authorList>
            <person name="Tsai I.J."/>
        </authorList>
    </citation>
    <scope>NUCLEOTIDE SEQUENCE</scope>
    <source>
        <strain evidence="2">CCC161011</strain>
    </source>
</reference>
<evidence type="ECO:0000313" key="3">
    <source>
        <dbReference type="Proteomes" id="UP000620124"/>
    </source>
</evidence>
<keyword evidence="3" id="KW-1185">Reference proteome</keyword>
<dbReference type="AlphaFoldDB" id="A0A8H7CYM7"/>
<protein>
    <submittedName>
        <fullName evidence="2">Uncharacterized protein</fullName>
    </submittedName>
</protein>
<sequence length="401" mass="43672">MSAELYYYDEDEDEEVCPDYNAATSVRRSNTVTTTSSGATSSSGASGSSAGSRNVHWNNSAFDAATRSLPPLRTFTSHAQLRHAATSPSPSPPPTTPLRLRLQRFLYTYTLVADGAPLTFLLSVEPSNGKPTPGKYTLRLSLKVDDVERPIGEPVTLRLSVDPRKLEFAVFIFPGKANVLPVGCLYSLRVWLRANGVDHRIFGEDELWVGADPDFGAVENASFACLRPGSAGATAAPDAQVFDAVVGRARVQFVIRWHPLGDRYYRYTMEYAAGGVGNMLMDDLRLRVEGDPRRVAFLVYTVPVRSVPKGASHRVRVWLRTRAAPHAPAASTPRPVVASESCVYQRVWKSDAFKIGARLDFEALGPRVVMGAMAGPPQTVAMENALSSPVGYQRDAKSPIV</sequence>
<dbReference type="OrthoDB" id="3210666at2759"/>
<name>A0A8H7CYM7_9AGAR</name>
<evidence type="ECO:0000256" key="1">
    <source>
        <dbReference type="SAM" id="MobiDB-lite"/>
    </source>
</evidence>
<gene>
    <name evidence="2" type="ORF">MVEN_01187700</name>
</gene>
<organism evidence="2 3">
    <name type="scientific">Mycena venus</name>
    <dbReference type="NCBI Taxonomy" id="2733690"/>
    <lineage>
        <taxon>Eukaryota</taxon>
        <taxon>Fungi</taxon>
        <taxon>Dikarya</taxon>
        <taxon>Basidiomycota</taxon>
        <taxon>Agaricomycotina</taxon>
        <taxon>Agaricomycetes</taxon>
        <taxon>Agaricomycetidae</taxon>
        <taxon>Agaricales</taxon>
        <taxon>Marasmiineae</taxon>
        <taxon>Mycenaceae</taxon>
        <taxon>Mycena</taxon>
    </lineage>
</organism>
<accession>A0A8H7CYM7</accession>
<proteinExistence type="predicted"/>
<feature type="region of interest" description="Disordered" evidence="1">
    <location>
        <begin position="19"/>
        <end position="52"/>
    </location>
</feature>
<dbReference type="EMBL" id="JACAZI010000009">
    <property type="protein sequence ID" value="KAF7352243.1"/>
    <property type="molecule type" value="Genomic_DNA"/>
</dbReference>
<comment type="caution">
    <text evidence="2">The sequence shown here is derived from an EMBL/GenBank/DDBJ whole genome shotgun (WGS) entry which is preliminary data.</text>
</comment>
<feature type="compositionally biased region" description="Low complexity" evidence="1">
    <location>
        <begin position="24"/>
        <end position="52"/>
    </location>
</feature>
<dbReference type="Proteomes" id="UP000620124">
    <property type="component" value="Unassembled WGS sequence"/>
</dbReference>
<evidence type="ECO:0000313" key="2">
    <source>
        <dbReference type="EMBL" id="KAF7352243.1"/>
    </source>
</evidence>